<keyword evidence="1" id="KW-0812">Transmembrane</keyword>
<dbReference type="KEGG" id="nsa:Nitsa_0347"/>
<accession>E6WZW0</accession>
<reference evidence="3" key="2">
    <citation type="submission" date="2011-01" db="EMBL/GenBank/DDBJ databases">
        <title>The complete genome of Nitratifractor salsuginis DSM 16511.</title>
        <authorList>
            <consortium name="US DOE Joint Genome Institute (JGI-PGF)"/>
            <person name="Lucas S."/>
            <person name="Copeland A."/>
            <person name="Lapidus A."/>
            <person name="Bruce D."/>
            <person name="Goodwin L."/>
            <person name="Pitluck S."/>
            <person name="Kyrpides N."/>
            <person name="Mavromatis K."/>
            <person name="Ivanova N."/>
            <person name="Mikhailova N."/>
            <person name="Zeytun A."/>
            <person name="Detter J.C."/>
            <person name="Tapia R."/>
            <person name="Han C."/>
            <person name="Land M."/>
            <person name="Hauser L."/>
            <person name="Markowitz V."/>
            <person name="Cheng J.-F."/>
            <person name="Hugenholtz P."/>
            <person name="Woyke T."/>
            <person name="Wu D."/>
            <person name="Tindall B."/>
            <person name="Schuetze A."/>
            <person name="Brambilla E."/>
            <person name="Klenk H.-P."/>
            <person name="Eisen J.A."/>
        </authorList>
    </citation>
    <scope>NUCLEOTIDE SEQUENCE [LARGE SCALE GENOMIC DNA]</scope>
    <source>
        <strain evidence="3">DSM 16511 / JCM 12458 / E9I37-1</strain>
    </source>
</reference>
<organism evidence="2 3">
    <name type="scientific">Nitratifractor salsuginis (strain DSM 16511 / JCM 12458 / E9I37-1)</name>
    <dbReference type="NCBI Taxonomy" id="749222"/>
    <lineage>
        <taxon>Bacteria</taxon>
        <taxon>Pseudomonadati</taxon>
        <taxon>Campylobacterota</taxon>
        <taxon>Epsilonproteobacteria</taxon>
        <taxon>Campylobacterales</taxon>
        <taxon>Sulfurovaceae</taxon>
        <taxon>Nitratifractor</taxon>
    </lineage>
</organism>
<proteinExistence type="predicted"/>
<dbReference type="EMBL" id="CP002452">
    <property type="protein sequence ID" value="ADV45618.1"/>
    <property type="molecule type" value="Genomic_DNA"/>
</dbReference>
<keyword evidence="1" id="KW-1133">Transmembrane helix</keyword>
<evidence type="ECO:0008006" key="4">
    <source>
        <dbReference type="Google" id="ProtNLM"/>
    </source>
</evidence>
<evidence type="ECO:0000256" key="1">
    <source>
        <dbReference type="SAM" id="Phobius"/>
    </source>
</evidence>
<gene>
    <name evidence="2" type="ordered locus">Nitsa_0347</name>
</gene>
<evidence type="ECO:0000313" key="3">
    <source>
        <dbReference type="Proteomes" id="UP000008633"/>
    </source>
</evidence>
<keyword evidence="1" id="KW-0472">Membrane</keyword>
<dbReference type="STRING" id="749222.Nitsa_0347"/>
<name>E6WZW0_NITSE</name>
<dbReference type="Proteomes" id="UP000008633">
    <property type="component" value="Chromosome"/>
</dbReference>
<reference evidence="2 3" key="1">
    <citation type="journal article" date="2011" name="Stand. Genomic Sci.">
        <title>Complete genome sequence of Nitratifractor salsuginis type strain (E9I37-1).</title>
        <authorList>
            <person name="Anderson I."/>
            <person name="Sikorski J."/>
            <person name="Zeytun A."/>
            <person name="Nolan M."/>
            <person name="Lapidus A."/>
            <person name="Lucas S."/>
            <person name="Hammon N."/>
            <person name="Deshpande S."/>
            <person name="Cheng J.F."/>
            <person name="Tapia R."/>
            <person name="Han C."/>
            <person name="Goodwin L."/>
            <person name="Pitluck S."/>
            <person name="Liolios K."/>
            <person name="Pagani I."/>
            <person name="Ivanova N."/>
            <person name="Huntemann M."/>
            <person name="Mavromatis K."/>
            <person name="Ovchinikova G."/>
            <person name="Pati A."/>
            <person name="Chen A."/>
            <person name="Palaniappan K."/>
            <person name="Land M."/>
            <person name="Hauser L."/>
            <person name="Brambilla E.M."/>
            <person name="Ngatchou-Djao O.D."/>
            <person name="Rohde M."/>
            <person name="Tindall B.J."/>
            <person name="Goker M."/>
            <person name="Detter J.C."/>
            <person name="Woyke T."/>
            <person name="Bristow J."/>
            <person name="Eisen J.A."/>
            <person name="Markowitz V."/>
            <person name="Hugenholtz P."/>
            <person name="Klenk H.P."/>
            <person name="Kyrpides N.C."/>
        </authorList>
    </citation>
    <scope>NUCLEOTIDE SEQUENCE [LARGE SCALE GENOMIC DNA]</scope>
    <source>
        <strain evidence="3">DSM 16511 / JCM 12458 / E9I37-1</strain>
    </source>
</reference>
<keyword evidence="3" id="KW-1185">Reference proteome</keyword>
<sequence length="104" mass="12417">MRRILSIFLIAIFVYSLFFILAIFKYKFVKFNDIDINKDEILSPSEIDYILESDVRYRCYSDDKKYTYYNNLPDKKGCKKISLEIYSLKDGLPIKEVNVSDFLK</sequence>
<dbReference type="AlphaFoldDB" id="E6WZW0"/>
<feature type="transmembrane region" description="Helical" evidence="1">
    <location>
        <begin position="6"/>
        <end position="24"/>
    </location>
</feature>
<protein>
    <recommendedName>
        <fullName evidence="4">EF-hand domain-containing protein</fullName>
    </recommendedName>
</protein>
<dbReference type="HOGENOM" id="CLU_2247184_0_0_7"/>
<evidence type="ECO:0000313" key="2">
    <source>
        <dbReference type="EMBL" id="ADV45618.1"/>
    </source>
</evidence>